<dbReference type="InParanoid" id="A0A0C3B948"/>
<feature type="compositionally biased region" description="Polar residues" evidence="1">
    <location>
        <begin position="233"/>
        <end position="242"/>
    </location>
</feature>
<keyword evidence="3" id="KW-1185">Reference proteome</keyword>
<dbReference type="EMBL" id="KN833072">
    <property type="protein sequence ID" value="KIM73857.1"/>
    <property type="molecule type" value="Genomic_DNA"/>
</dbReference>
<evidence type="ECO:0000256" key="1">
    <source>
        <dbReference type="SAM" id="MobiDB-lite"/>
    </source>
</evidence>
<feature type="compositionally biased region" description="Low complexity" evidence="1">
    <location>
        <begin position="134"/>
        <end position="143"/>
    </location>
</feature>
<feature type="compositionally biased region" description="Basic and acidic residues" evidence="1">
    <location>
        <begin position="1"/>
        <end position="14"/>
    </location>
</feature>
<evidence type="ECO:0000313" key="3">
    <source>
        <dbReference type="Proteomes" id="UP000054166"/>
    </source>
</evidence>
<dbReference type="OrthoDB" id="3068957at2759"/>
<feature type="region of interest" description="Disordered" evidence="1">
    <location>
        <begin position="231"/>
        <end position="300"/>
    </location>
</feature>
<reference evidence="2 3" key="1">
    <citation type="submission" date="2014-04" db="EMBL/GenBank/DDBJ databases">
        <authorList>
            <consortium name="DOE Joint Genome Institute"/>
            <person name="Kuo A."/>
            <person name="Tarkka M."/>
            <person name="Buscot F."/>
            <person name="Kohler A."/>
            <person name="Nagy L.G."/>
            <person name="Floudas D."/>
            <person name="Copeland A."/>
            <person name="Barry K.W."/>
            <person name="Cichocki N."/>
            <person name="Veneault-Fourrey C."/>
            <person name="LaButti K."/>
            <person name="Lindquist E.A."/>
            <person name="Lipzen A."/>
            <person name="Lundell T."/>
            <person name="Morin E."/>
            <person name="Murat C."/>
            <person name="Sun H."/>
            <person name="Tunlid A."/>
            <person name="Henrissat B."/>
            <person name="Grigoriev I.V."/>
            <person name="Hibbett D.S."/>
            <person name="Martin F."/>
            <person name="Nordberg H.P."/>
            <person name="Cantor M.N."/>
            <person name="Hua S.X."/>
        </authorList>
    </citation>
    <scope>NUCLEOTIDE SEQUENCE [LARGE SCALE GENOMIC DNA]</scope>
    <source>
        <strain evidence="2 3">F 1598</strain>
    </source>
</reference>
<gene>
    <name evidence="2" type="ORF">PILCRDRAFT_14926</name>
</gene>
<protein>
    <submittedName>
        <fullName evidence="2">Uncharacterized protein</fullName>
    </submittedName>
</protein>
<feature type="compositionally biased region" description="Basic and acidic residues" evidence="1">
    <location>
        <begin position="248"/>
        <end position="258"/>
    </location>
</feature>
<dbReference type="AlphaFoldDB" id="A0A0C3B948"/>
<dbReference type="Proteomes" id="UP000054166">
    <property type="component" value="Unassembled WGS sequence"/>
</dbReference>
<dbReference type="HOGENOM" id="CLU_769681_0_0_1"/>
<evidence type="ECO:0000313" key="2">
    <source>
        <dbReference type="EMBL" id="KIM73857.1"/>
    </source>
</evidence>
<feature type="region of interest" description="Disordered" evidence="1">
    <location>
        <begin position="111"/>
        <end position="157"/>
    </location>
</feature>
<organism evidence="2 3">
    <name type="scientific">Piloderma croceum (strain F 1598)</name>
    <dbReference type="NCBI Taxonomy" id="765440"/>
    <lineage>
        <taxon>Eukaryota</taxon>
        <taxon>Fungi</taxon>
        <taxon>Dikarya</taxon>
        <taxon>Basidiomycota</taxon>
        <taxon>Agaricomycotina</taxon>
        <taxon>Agaricomycetes</taxon>
        <taxon>Agaricomycetidae</taxon>
        <taxon>Atheliales</taxon>
        <taxon>Atheliaceae</taxon>
        <taxon>Piloderma</taxon>
    </lineage>
</organism>
<feature type="region of interest" description="Disordered" evidence="1">
    <location>
        <begin position="1"/>
        <end position="33"/>
    </location>
</feature>
<reference evidence="3" key="2">
    <citation type="submission" date="2015-01" db="EMBL/GenBank/DDBJ databases">
        <title>Evolutionary Origins and Diversification of the Mycorrhizal Mutualists.</title>
        <authorList>
            <consortium name="DOE Joint Genome Institute"/>
            <consortium name="Mycorrhizal Genomics Consortium"/>
            <person name="Kohler A."/>
            <person name="Kuo A."/>
            <person name="Nagy L.G."/>
            <person name="Floudas D."/>
            <person name="Copeland A."/>
            <person name="Barry K.W."/>
            <person name="Cichocki N."/>
            <person name="Veneault-Fourrey C."/>
            <person name="LaButti K."/>
            <person name="Lindquist E.A."/>
            <person name="Lipzen A."/>
            <person name="Lundell T."/>
            <person name="Morin E."/>
            <person name="Murat C."/>
            <person name="Riley R."/>
            <person name="Ohm R."/>
            <person name="Sun H."/>
            <person name="Tunlid A."/>
            <person name="Henrissat B."/>
            <person name="Grigoriev I.V."/>
            <person name="Hibbett D.S."/>
            <person name="Martin F."/>
        </authorList>
    </citation>
    <scope>NUCLEOTIDE SEQUENCE [LARGE SCALE GENOMIC DNA]</scope>
    <source>
        <strain evidence="3">F 1598</strain>
    </source>
</reference>
<proteinExistence type="predicted"/>
<sequence length="360" mass="40470">MQNDHLNDYSHENDNPPPPLNSRYPSVPMNSSREARERWMDTILGACSPLPAHRNEHLPITLRPQYNPAPPPTFLPYNVSPHDIVPRGVSVPRLHPDYGTAVHLNHFQPIRERGDPADKLPPFPVNANVDSDMSRPSSPGSDLSSEDGQPEDTGCRKRHGYSAEDIIALADVTANIDPYSAPWKEKKVEALLAYHENKSSPAVTKVRNELGQSGAVSAAAMIELIAWNKEHASQQSQAQLETSVKKKRENEEGGRAIREASMQMLHRRHRHSLPSDSDIENQDPSLSQPRRKRTRQGPQAVVAEKMTRLESLLENLINNQTEFQHQQIQHQREMVESIKHSNDAYVASQQMLAGILQDKL</sequence>
<accession>A0A0C3B948</accession>
<name>A0A0C3B948_PILCF</name>